<dbReference type="STRING" id="335543.Sfum_3669"/>
<accession>A0LPI7</accession>
<reference evidence="2 3" key="1">
    <citation type="submission" date="2006-10" db="EMBL/GenBank/DDBJ databases">
        <title>Complete sequence of Syntrophobacter fumaroxidans MPOB.</title>
        <authorList>
            <consortium name="US DOE Joint Genome Institute"/>
            <person name="Copeland A."/>
            <person name="Lucas S."/>
            <person name="Lapidus A."/>
            <person name="Barry K."/>
            <person name="Detter J.C."/>
            <person name="Glavina del Rio T."/>
            <person name="Hammon N."/>
            <person name="Israni S."/>
            <person name="Pitluck S."/>
            <person name="Goltsman E.G."/>
            <person name="Martinez M."/>
            <person name="Schmutz J."/>
            <person name="Larimer F."/>
            <person name="Land M."/>
            <person name="Hauser L."/>
            <person name="Kyrpides N."/>
            <person name="Kim E."/>
            <person name="Boone D.R."/>
            <person name="Brockman F."/>
            <person name="Culley D."/>
            <person name="Ferry J."/>
            <person name="Gunsalus R."/>
            <person name="McInerney M.J."/>
            <person name="Morrison M."/>
            <person name="Plugge C."/>
            <person name="Rohlin L."/>
            <person name="Scholten J."/>
            <person name="Sieber J."/>
            <person name="Stams A.J.M."/>
            <person name="Worm P."/>
            <person name="Henstra A.M."/>
            <person name="Richardson P."/>
        </authorList>
    </citation>
    <scope>NUCLEOTIDE SEQUENCE [LARGE SCALE GENOMIC DNA]</scope>
    <source>
        <strain evidence="3">DSM 10017 / MPOB</strain>
    </source>
</reference>
<dbReference type="AlphaFoldDB" id="A0LPI7"/>
<organism evidence="2 3">
    <name type="scientific">Syntrophobacter fumaroxidans (strain DSM 10017 / MPOB)</name>
    <dbReference type="NCBI Taxonomy" id="335543"/>
    <lineage>
        <taxon>Bacteria</taxon>
        <taxon>Pseudomonadati</taxon>
        <taxon>Thermodesulfobacteriota</taxon>
        <taxon>Syntrophobacteria</taxon>
        <taxon>Syntrophobacterales</taxon>
        <taxon>Syntrophobacteraceae</taxon>
        <taxon>Syntrophobacter</taxon>
    </lineage>
</organism>
<evidence type="ECO:0000313" key="2">
    <source>
        <dbReference type="EMBL" id="ABK19339.1"/>
    </source>
</evidence>
<evidence type="ECO:0000256" key="1">
    <source>
        <dbReference type="SAM" id="MobiDB-lite"/>
    </source>
</evidence>
<gene>
    <name evidence="2" type="ordered locus">Sfum_3669</name>
</gene>
<proteinExistence type="predicted"/>
<evidence type="ECO:0000313" key="3">
    <source>
        <dbReference type="Proteomes" id="UP000001784"/>
    </source>
</evidence>
<keyword evidence="3" id="KW-1185">Reference proteome</keyword>
<dbReference type="Proteomes" id="UP000001784">
    <property type="component" value="Chromosome"/>
</dbReference>
<feature type="region of interest" description="Disordered" evidence="1">
    <location>
        <begin position="1"/>
        <end position="54"/>
    </location>
</feature>
<protein>
    <submittedName>
        <fullName evidence="2">Uncharacterized protein</fullName>
    </submittedName>
</protein>
<dbReference type="HOGENOM" id="CLU_2262444_0_0_7"/>
<dbReference type="KEGG" id="sfu:Sfum_3669"/>
<sequence>MNHSRTSIAHFRAIGAQRRARGNEGKRSRSSRRSRPLGEKHRVPKPGPEAGRRFAGVVSGPVLQDRSSPPDYAAAKAPARIANRQRLRLKGLSLRSFSNPPIW</sequence>
<dbReference type="InParanoid" id="A0LPI7"/>
<dbReference type="EMBL" id="CP000478">
    <property type="protein sequence ID" value="ABK19339.1"/>
    <property type="molecule type" value="Genomic_DNA"/>
</dbReference>
<name>A0LPI7_SYNFM</name>